<sequence>MIECGLNEDMEKKADEAYKKFEEIKNQTDEWEKDLQTKWPLNMSIRTVEMINMLANIRINTENVFHALINYETVPFQYFYKEEIYAAKVPK</sequence>
<evidence type="ECO:0000313" key="2">
    <source>
        <dbReference type="WBParaSite" id="JU765_v2.g8761.t1"/>
    </source>
</evidence>
<evidence type="ECO:0000313" key="1">
    <source>
        <dbReference type="Proteomes" id="UP000887576"/>
    </source>
</evidence>
<accession>A0AC34RNW6</accession>
<reference evidence="2" key="1">
    <citation type="submission" date="2022-11" db="UniProtKB">
        <authorList>
            <consortium name="WormBaseParasite"/>
        </authorList>
    </citation>
    <scope>IDENTIFICATION</scope>
</reference>
<protein>
    <submittedName>
        <fullName evidence="2">Uncharacterized protein</fullName>
    </submittedName>
</protein>
<organism evidence="1 2">
    <name type="scientific">Panagrolaimus sp. JU765</name>
    <dbReference type="NCBI Taxonomy" id="591449"/>
    <lineage>
        <taxon>Eukaryota</taxon>
        <taxon>Metazoa</taxon>
        <taxon>Ecdysozoa</taxon>
        <taxon>Nematoda</taxon>
        <taxon>Chromadorea</taxon>
        <taxon>Rhabditida</taxon>
        <taxon>Tylenchina</taxon>
        <taxon>Panagrolaimomorpha</taxon>
        <taxon>Panagrolaimoidea</taxon>
        <taxon>Panagrolaimidae</taxon>
        <taxon>Panagrolaimus</taxon>
    </lineage>
</organism>
<dbReference type="Proteomes" id="UP000887576">
    <property type="component" value="Unplaced"/>
</dbReference>
<name>A0AC34RNW6_9BILA</name>
<dbReference type="WBParaSite" id="JU765_v2.g8761.t1">
    <property type="protein sequence ID" value="JU765_v2.g8761.t1"/>
    <property type="gene ID" value="JU765_v2.g8761"/>
</dbReference>
<proteinExistence type="predicted"/>